<feature type="compositionally biased region" description="Low complexity" evidence="6">
    <location>
        <begin position="161"/>
        <end position="171"/>
    </location>
</feature>
<feature type="compositionally biased region" description="Low complexity" evidence="6">
    <location>
        <begin position="383"/>
        <end position="402"/>
    </location>
</feature>
<feature type="compositionally biased region" description="Low complexity" evidence="6">
    <location>
        <begin position="429"/>
        <end position="448"/>
    </location>
</feature>
<dbReference type="GO" id="GO:0016491">
    <property type="term" value="F:oxidoreductase activity"/>
    <property type="evidence" value="ECO:0007669"/>
    <property type="project" value="UniProtKB-KW"/>
</dbReference>
<dbReference type="SUPFAM" id="SSF56176">
    <property type="entry name" value="FAD-binding/transporter-associated domain-like"/>
    <property type="match status" value="2"/>
</dbReference>
<feature type="compositionally biased region" description="Basic and acidic residues" evidence="6">
    <location>
        <begin position="183"/>
        <end position="195"/>
    </location>
</feature>
<feature type="compositionally biased region" description="Low complexity" evidence="6">
    <location>
        <begin position="340"/>
        <end position="349"/>
    </location>
</feature>
<dbReference type="EMBL" id="JANAWD010001032">
    <property type="protein sequence ID" value="KAJ3474560.1"/>
    <property type="molecule type" value="Genomic_DNA"/>
</dbReference>
<keyword evidence="9" id="KW-1185">Reference proteome</keyword>
<evidence type="ECO:0000256" key="6">
    <source>
        <dbReference type="SAM" id="MobiDB-lite"/>
    </source>
</evidence>
<dbReference type="InterPro" id="IPR016167">
    <property type="entry name" value="FAD-bd_PCMH_sub1"/>
</dbReference>
<dbReference type="Pfam" id="PF08031">
    <property type="entry name" value="BBE"/>
    <property type="match status" value="1"/>
</dbReference>
<sequence>MLSVSIPPSVTDPTAISKELVDELAQQVRGPVVTRANPEFFQRSLTFNGKIKCLSKIVVSPLDANDVSAIVLFCAKYGLSPSVRAGGYGIAGWSVAGDIIIDMSMIKDIDIEAPIPVSEDSGGGTTYTKLKDMPAPGSKGKGRIGKFTQSGAPATLQVRATTNITTGSTNTAPATVGAAQGDNGEKPISRLEGADRPPVPGSPPAIVDPLAPRSGNPKRRREDRDETPPGENVVVAPGTGIGIVGGLPVGVDAHLHAYDSASRNVGVFLRGPPLPEIPGEIPREPPLNRRRVHSPVVGDEESGVTGNTLASEGRQLSGESAASSGKVSTPGSISSRERSVGTTGTTPGESPGGEKPPPVGTGPASTTTAPHADPFSYLSNTQSSSHPPGGGASNPASSSPAPQGHFAASASAPFPTTGGSPWQRPFGPGPSSSIWSSGVSSSSSVSSGATSFGIPNPFMAAASGSPFPPTPGSFSMPMSHMGMGLGMGVGLGMNMGMGLGMNMGMGMGMGMGGIAPPAEPIHSHAYVTFGAGMRQKEVDLYTAEHPLEGISRVTGGREEGLVPYHVPSSAHPVGSSIMLLAGFGFLSRMYGLSIDNLVELEMVLADGRIVIVNKEDDPDLWWAIRGGGPAFGIATRYKVKAFPVPVVFAGNLVYRFHRATAPSLIKHFRDCIKGAPRELYANVLLTAGPADKDSLVVIQMCYVGPKEKGIEFLQAISSWDGERCLLNEVNEKSFLNQQDSVAQVLRGKMGRQWFIRSSLIHSLPDEVINNTVLQFANTPIGCTWLFELAGGAIMDYEDNCLPKEQREAAWTVAALHQWEMGIDDPRCITSAEDWMRDTIGPVALGGPFPTFLGRHEPPSRTMACYGKNWSRLAELKRRYDPTGLFKNNFWPLDKDGEPIELLYNEPPSPDME</sequence>
<dbReference type="PANTHER" id="PTHR42973">
    <property type="entry name" value="BINDING OXIDOREDUCTASE, PUTATIVE (AFU_ORTHOLOGUE AFUA_1G17690)-RELATED"/>
    <property type="match status" value="1"/>
</dbReference>
<dbReference type="Proteomes" id="UP001212997">
    <property type="component" value="Unassembled WGS sequence"/>
</dbReference>
<dbReference type="Gene3D" id="3.40.462.20">
    <property type="match status" value="1"/>
</dbReference>
<evidence type="ECO:0000256" key="1">
    <source>
        <dbReference type="ARBA" id="ARBA00001974"/>
    </source>
</evidence>
<dbReference type="InterPro" id="IPR012951">
    <property type="entry name" value="BBE"/>
</dbReference>
<organism evidence="8 9">
    <name type="scientific">Meripilus lineatus</name>
    <dbReference type="NCBI Taxonomy" id="2056292"/>
    <lineage>
        <taxon>Eukaryota</taxon>
        <taxon>Fungi</taxon>
        <taxon>Dikarya</taxon>
        <taxon>Basidiomycota</taxon>
        <taxon>Agaricomycotina</taxon>
        <taxon>Agaricomycetes</taxon>
        <taxon>Polyporales</taxon>
        <taxon>Meripilaceae</taxon>
        <taxon>Meripilus</taxon>
    </lineage>
</organism>
<proteinExistence type="inferred from homology"/>
<dbReference type="InterPro" id="IPR036318">
    <property type="entry name" value="FAD-bd_PCMH-like_sf"/>
</dbReference>
<evidence type="ECO:0000256" key="2">
    <source>
        <dbReference type="ARBA" id="ARBA00005466"/>
    </source>
</evidence>
<evidence type="ECO:0000256" key="4">
    <source>
        <dbReference type="ARBA" id="ARBA00022827"/>
    </source>
</evidence>
<feature type="region of interest" description="Disordered" evidence="6">
    <location>
        <begin position="120"/>
        <end position="238"/>
    </location>
</feature>
<comment type="cofactor">
    <cofactor evidence="1">
        <name>FAD</name>
        <dbReference type="ChEBI" id="CHEBI:57692"/>
    </cofactor>
</comment>
<dbReference type="GO" id="GO:0071949">
    <property type="term" value="F:FAD binding"/>
    <property type="evidence" value="ECO:0007669"/>
    <property type="project" value="InterPro"/>
</dbReference>
<dbReference type="Gene3D" id="3.30.465.10">
    <property type="match status" value="1"/>
</dbReference>
<feature type="compositionally biased region" description="Polar residues" evidence="6">
    <location>
        <begin position="317"/>
        <end position="334"/>
    </location>
</feature>
<evidence type="ECO:0000313" key="9">
    <source>
        <dbReference type="Proteomes" id="UP001212997"/>
    </source>
</evidence>
<feature type="domain" description="FAD-binding PCMH-type" evidence="7">
    <location>
        <begin position="484"/>
        <end position="644"/>
    </location>
</feature>
<dbReference type="Gene3D" id="3.30.43.10">
    <property type="entry name" value="Uridine Diphospho-n-acetylenolpyruvylglucosamine Reductase, domain 2"/>
    <property type="match status" value="1"/>
</dbReference>
<evidence type="ECO:0000256" key="3">
    <source>
        <dbReference type="ARBA" id="ARBA00022630"/>
    </source>
</evidence>
<feature type="region of interest" description="Disordered" evidence="6">
    <location>
        <begin position="275"/>
        <end position="448"/>
    </location>
</feature>
<evidence type="ECO:0000313" key="8">
    <source>
        <dbReference type="EMBL" id="KAJ3474560.1"/>
    </source>
</evidence>
<keyword evidence="3" id="KW-0285">Flavoprotein</keyword>
<dbReference type="PROSITE" id="PS51387">
    <property type="entry name" value="FAD_PCMH"/>
    <property type="match status" value="1"/>
</dbReference>
<dbReference type="PANTHER" id="PTHR42973:SF39">
    <property type="entry name" value="FAD-BINDING PCMH-TYPE DOMAIN-CONTAINING PROTEIN"/>
    <property type="match status" value="1"/>
</dbReference>
<keyword evidence="4" id="KW-0274">FAD</keyword>
<name>A0AAD5UQ65_9APHY</name>
<keyword evidence="5" id="KW-0560">Oxidoreductase</keyword>
<dbReference type="AlphaFoldDB" id="A0AAD5UQ65"/>
<evidence type="ECO:0000256" key="5">
    <source>
        <dbReference type="ARBA" id="ARBA00023002"/>
    </source>
</evidence>
<dbReference type="InterPro" id="IPR016169">
    <property type="entry name" value="FAD-bd_PCMH_sub2"/>
</dbReference>
<reference evidence="8" key="1">
    <citation type="submission" date="2022-07" db="EMBL/GenBank/DDBJ databases">
        <title>Genome Sequence of Physisporinus lineatus.</title>
        <authorList>
            <person name="Buettner E."/>
        </authorList>
    </citation>
    <scope>NUCLEOTIDE SEQUENCE</scope>
    <source>
        <strain evidence="8">VT162</strain>
    </source>
</reference>
<dbReference type="InterPro" id="IPR016166">
    <property type="entry name" value="FAD-bd_PCMH"/>
</dbReference>
<evidence type="ECO:0000259" key="7">
    <source>
        <dbReference type="PROSITE" id="PS51387"/>
    </source>
</evidence>
<gene>
    <name evidence="8" type="ORF">NLI96_g12393</name>
</gene>
<comment type="caution">
    <text evidence="8">The sequence shown here is derived from an EMBL/GenBank/DDBJ whole genome shotgun (WGS) entry which is preliminary data.</text>
</comment>
<comment type="similarity">
    <text evidence="2">Belongs to the oxygen-dependent FAD-linked oxidoreductase family.</text>
</comment>
<accession>A0AAD5UQ65</accession>
<dbReference type="InterPro" id="IPR050416">
    <property type="entry name" value="FAD-linked_Oxidoreductase"/>
</dbReference>
<protein>
    <recommendedName>
        <fullName evidence="7">FAD-binding PCMH-type domain-containing protein</fullName>
    </recommendedName>
</protein>